<name>A0AAV0Z723_VICFA</name>
<sequence length="194" mass="22820">MEMKKSECERETNEEFNEDSIQTIMFTLGTFLLMVSLKSFLLEKWRAYVFIILNVILLSIIYMSMKPKYCSNRNIENESNDEEVKNGDKEKKGACEYSEEIEEDKECYRKQSWNSTSSSTSSIHHVDVENEIDENDDEEEDEQVEVLSKEELNERVEAFIAMFRKHLILDDKQGENLRHQKTSKLTTKIQVSCC</sequence>
<organism evidence="3 4">
    <name type="scientific">Vicia faba</name>
    <name type="common">Broad bean</name>
    <name type="synonym">Faba vulgaris</name>
    <dbReference type="NCBI Taxonomy" id="3906"/>
    <lineage>
        <taxon>Eukaryota</taxon>
        <taxon>Viridiplantae</taxon>
        <taxon>Streptophyta</taxon>
        <taxon>Embryophyta</taxon>
        <taxon>Tracheophyta</taxon>
        <taxon>Spermatophyta</taxon>
        <taxon>Magnoliopsida</taxon>
        <taxon>eudicotyledons</taxon>
        <taxon>Gunneridae</taxon>
        <taxon>Pentapetalae</taxon>
        <taxon>rosids</taxon>
        <taxon>fabids</taxon>
        <taxon>Fabales</taxon>
        <taxon>Fabaceae</taxon>
        <taxon>Papilionoideae</taxon>
        <taxon>50 kb inversion clade</taxon>
        <taxon>NPAAA clade</taxon>
        <taxon>Hologalegina</taxon>
        <taxon>IRL clade</taxon>
        <taxon>Fabeae</taxon>
        <taxon>Vicia</taxon>
    </lineage>
</organism>
<dbReference type="AlphaFoldDB" id="A0AAV0Z723"/>
<evidence type="ECO:0000256" key="1">
    <source>
        <dbReference type="SAM" id="MobiDB-lite"/>
    </source>
</evidence>
<dbReference type="PANTHER" id="PTHR35997:SF5">
    <property type="entry name" value="OS09G0539700 PROTEIN"/>
    <property type="match status" value="1"/>
</dbReference>
<evidence type="ECO:0000256" key="2">
    <source>
        <dbReference type="SAM" id="Phobius"/>
    </source>
</evidence>
<dbReference type="EMBL" id="OX451735">
    <property type="protein sequence ID" value="CAI8594385.1"/>
    <property type="molecule type" value="Genomic_DNA"/>
</dbReference>
<evidence type="ECO:0000313" key="4">
    <source>
        <dbReference type="Proteomes" id="UP001157006"/>
    </source>
</evidence>
<reference evidence="3 4" key="1">
    <citation type="submission" date="2023-01" db="EMBL/GenBank/DDBJ databases">
        <authorList>
            <person name="Kreplak J."/>
        </authorList>
    </citation>
    <scope>NUCLEOTIDE SEQUENCE [LARGE SCALE GENOMIC DNA]</scope>
</reference>
<feature type="compositionally biased region" description="Basic and acidic residues" evidence="1">
    <location>
        <begin position="82"/>
        <end position="94"/>
    </location>
</feature>
<keyword evidence="4" id="KW-1185">Reference proteome</keyword>
<keyword evidence="2" id="KW-1133">Transmembrane helix</keyword>
<feature type="transmembrane region" description="Helical" evidence="2">
    <location>
        <begin position="47"/>
        <end position="65"/>
    </location>
</feature>
<feature type="compositionally biased region" description="Acidic residues" evidence="1">
    <location>
        <begin position="129"/>
        <end position="142"/>
    </location>
</feature>
<proteinExistence type="predicted"/>
<feature type="region of interest" description="Disordered" evidence="1">
    <location>
        <begin position="78"/>
        <end position="142"/>
    </location>
</feature>
<evidence type="ECO:0008006" key="5">
    <source>
        <dbReference type="Google" id="ProtNLM"/>
    </source>
</evidence>
<dbReference type="PANTHER" id="PTHR35997">
    <property type="entry name" value="COTTON FIBER PROTEIN-RELATED"/>
    <property type="match status" value="1"/>
</dbReference>
<gene>
    <name evidence="3" type="ORF">VFH_I138800</name>
</gene>
<accession>A0AAV0Z723</accession>
<evidence type="ECO:0000313" key="3">
    <source>
        <dbReference type="EMBL" id="CAI8594385.1"/>
    </source>
</evidence>
<protein>
    <recommendedName>
        <fullName evidence="5">Transmembrane protein</fullName>
    </recommendedName>
</protein>
<keyword evidence="2" id="KW-0812">Transmembrane</keyword>
<keyword evidence="2" id="KW-0472">Membrane</keyword>
<feature type="transmembrane region" description="Helical" evidence="2">
    <location>
        <begin position="21"/>
        <end position="41"/>
    </location>
</feature>
<dbReference type="Proteomes" id="UP001157006">
    <property type="component" value="Chromosome 1S"/>
</dbReference>